<evidence type="ECO:0000313" key="3">
    <source>
        <dbReference type="EMBL" id="RDB30560.1"/>
    </source>
</evidence>
<dbReference type="AlphaFoldDB" id="A0A369KAT9"/>
<feature type="region of interest" description="Disordered" evidence="1">
    <location>
        <begin position="312"/>
        <end position="332"/>
    </location>
</feature>
<dbReference type="InterPro" id="IPR029058">
    <property type="entry name" value="AB_hydrolase_fold"/>
</dbReference>
<dbReference type="GO" id="GO:0016020">
    <property type="term" value="C:membrane"/>
    <property type="evidence" value="ECO:0007669"/>
    <property type="project" value="TreeGrafter"/>
</dbReference>
<protein>
    <recommendedName>
        <fullName evidence="2">AB hydrolase-1 domain-containing protein</fullName>
    </recommendedName>
</protein>
<dbReference type="SUPFAM" id="SSF53474">
    <property type="entry name" value="alpha/beta-Hydrolases"/>
    <property type="match status" value="1"/>
</dbReference>
<name>A0A369KAT9_HYPMA</name>
<dbReference type="Pfam" id="PF00561">
    <property type="entry name" value="Abhydrolase_1"/>
    <property type="match status" value="1"/>
</dbReference>
<organism evidence="3 4">
    <name type="scientific">Hypsizygus marmoreus</name>
    <name type="common">White beech mushroom</name>
    <name type="synonym">Agaricus marmoreus</name>
    <dbReference type="NCBI Taxonomy" id="39966"/>
    <lineage>
        <taxon>Eukaryota</taxon>
        <taxon>Fungi</taxon>
        <taxon>Dikarya</taxon>
        <taxon>Basidiomycota</taxon>
        <taxon>Agaricomycotina</taxon>
        <taxon>Agaricomycetes</taxon>
        <taxon>Agaricomycetidae</taxon>
        <taxon>Agaricales</taxon>
        <taxon>Tricholomatineae</taxon>
        <taxon>Lyophyllaceae</taxon>
        <taxon>Hypsizygus</taxon>
    </lineage>
</organism>
<dbReference type="InterPro" id="IPR050266">
    <property type="entry name" value="AB_hydrolase_sf"/>
</dbReference>
<proteinExistence type="predicted"/>
<dbReference type="Gene3D" id="3.40.50.1820">
    <property type="entry name" value="alpha/beta hydrolase"/>
    <property type="match status" value="1"/>
</dbReference>
<keyword evidence="4" id="KW-1185">Reference proteome</keyword>
<dbReference type="PANTHER" id="PTHR43798:SF33">
    <property type="entry name" value="HYDROLASE, PUTATIVE (AFU_ORTHOLOGUE AFUA_2G14860)-RELATED"/>
    <property type="match status" value="1"/>
</dbReference>
<dbReference type="STRING" id="39966.A0A369KAT9"/>
<evidence type="ECO:0000259" key="2">
    <source>
        <dbReference type="Pfam" id="PF00561"/>
    </source>
</evidence>
<dbReference type="PANTHER" id="PTHR43798">
    <property type="entry name" value="MONOACYLGLYCEROL LIPASE"/>
    <property type="match status" value="1"/>
</dbReference>
<dbReference type="EMBL" id="LUEZ02000005">
    <property type="protein sequence ID" value="RDB30560.1"/>
    <property type="molecule type" value="Genomic_DNA"/>
</dbReference>
<evidence type="ECO:0000256" key="1">
    <source>
        <dbReference type="SAM" id="MobiDB-lite"/>
    </source>
</evidence>
<gene>
    <name evidence="3" type="ORF">Hypma_007230</name>
</gene>
<feature type="domain" description="AB hydrolase-1" evidence="2">
    <location>
        <begin position="36"/>
        <end position="274"/>
    </location>
</feature>
<evidence type="ECO:0000313" key="4">
    <source>
        <dbReference type="Proteomes" id="UP000076154"/>
    </source>
</evidence>
<sequence length="368" mass="40631">MPFVKISTPTGAVELHYSISTPTSASTSSIDSNLPCILFLHGEYFAQEVFEAQFSDPVLRHDFNLIAVDMRTCGFSKGAVERGVYTPATAADDLYRFFKALDLPAMHIFGLSIGCYVALEFAHAHPELSLSLTLCSHLPPDEPEEIAAGRLQVYDYWEESFSHDGSAPRSSSFNVDQSMLDELTHGAQQLMFNNQINRLTEATTRNAVTLDVGNWAGSPEKLTISHIMCIEWLLKRRAFDIASLAKQIRCPTVLIHCKDDIGYTLKDAEDFAALMRTAGNSEVTVHQVTGPHFGNVTNPKAVNQILRDHALSVSTGRPPSSEGPHYSADELKGHPIMSTPFTERLAQYGYDPNAAEEWDSDMEIMVSA</sequence>
<accession>A0A369KAT9</accession>
<comment type="caution">
    <text evidence="3">The sequence shown here is derived from an EMBL/GenBank/DDBJ whole genome shotgun (WGS) entry which is preliminary data.</text>
</comment>
<dbReference type="OrthoDB" id="19657at2759"/>
<dbReference type="Proteomes" id="UP000076154">
    <property type="component" value="Unassembled WGS sequence"/>
</dbReference>
<dbReference type="InParanoid" id="A0A369KAT9"/>
<reference evidence="3" key="1">
    <citation type="submission" date="2018-04" db="EMBL/GenBank/DDBJ databases">
        <title>Whole genome sequencing of Hypsizygus marmoreus.</title>
        <authorList>
            <person name="Choi I.-G."/>
            <person name="Min B."/>
            <person name="Kim J.-G."/>
            <person name="Kim S."/>
            <person name="Oh Y.-L."/>
            <person name="Kong W.-S."/>
            <person name="Park H."/>
            <person name="Jeong J."/>
            <person name="Song E.-S."/>
        </authorList>
    </citation>
    <scope>NUCLEOTIDE SEQUENCE [LARGE SCALE GENOMIC DNA]</scope>
    <source>
        <strain evidence="3">51987-8</strain>
    </source>
</reference>
<dbReference type="InterPro" id="IPR000073">
    <property type="entry name" value="AB_hydrolase_1"/>
</dbReference>